<reference evidence="1 2" key="1">
    <citation type="journal article" date="2024" name="Nat. Commun.">
        <title>Phylogenomics reveals the evolutionary origins of lichenization in chlorophyte algae.</title>
        <authorList>
            <person name="Puginier C."/>
            <person name="Libourel C."/>
            <person name="Otte J."/>
            <person name="Skaloud P."/>
            <person name="Haon M."/>
            <person name="Grisel S."/>
            <person name="Petersen M."/>
            <person name="Berrin J.G."/>
            <person name="Delaux P.M."/>
            <person name="Dal Grande F."/>
            <person name="Keller J."/>
        </authorList>
    </citation>
    <scope>NUCLEOTIDE SEQUENCE [LARGE SCALE GENOMIC DNA]</scope>
    <source>
        <strain evidence="1 2">SAG 2523</strain>
    </source>
</reference>
<dbReference type="Proteomes" id="UP001485043">
    <property type="component" value="Unassembled WGS sequence"/>
</dbReference>
<gene>
    <name evidence="1" type="ORF">WJX84_002788</name>
</gene>
<protein>
    <submittedName>
        <fullName evidence="1">Uncharacterized protein</fullName>
    </submittedName>
</protein>
<accession>A0AAW1T6S8</accession>
<evidence type="ECO:0000313" key="2">
    <source>
        <dbReference type="Proteomes" id="UP001485043"/>
    </source>
</evidence>
<name>A0AAW1T6S8_9CHLO</name>
<organism evidence="1 2">
    <name type="scientific">Apatococcus fuscideae</name>
    <dbReference type="NCBI Taxonomy" id="2026836"/>
    <lineage>
        <taxon>Eukaryota</taxon>
        <taxon>Viridiplantae</taxon>
        <taxon>Chlorophyta</taxon>
        <taxon>core chlorophytes</taxon>
        <taxon>Trebouxiophyceae</taxon>
        <taxon>Chlorellales</taxon>
        <taxon>Chlorellaceae</taxon>
        <taxon>Apatococcus</taxon>
    </lineage>
</organism>
<proteinExistence type="predicted"/>
<dbReference type="EMBL" id="JALJOV010000383">
    <property type="protein sequence ID" value="KAK9864179.1"/>
    <property type="molecule type" value="Genomic_DNA"/>
</dbReference>
<sequence>MLRFGDSGRELKIQTENASHPEPCRRILHRMASSDTIQARCSNLLRLPTTNIPQHDLIYVPENGQIG</sequence>
<evidence type="ECO:0000313" key="1">
    <source>
        <dbReference type="EMBL" id="KAK9864179.1"/>
    </source>
</evidence>
<dbReference type="AlphaFoldDB" id="A0AAW1T6S8"/>
<keyword evidence="2" id="KW-1185">Reference proteome</keyword>
<comment type="caution">
    <text evidence="1">The sequence shown here is derived from an EMBL/GenBank/DDBJ whole genome shotgun (WGS) entry which is preliminary data.</text>
</comment>